<dbReference type="Proteomes" id="UP000298058">
    <property type="component" value="Unassembled WGS sequence"/>
</dbReference>
<dbReference type="OrthoDB" id="344188at2"/>
<sequence>MILFLLQCSSARPYQLTDASPRFKEFQGTDIDPLKGKKSAVKLSNNKTYDDFILTAKKNVTTLEFADNVVMKADAKRSLGEEIKAEMAAAAYLEEDLPEIVNSIQSLQKRNLELMNTAPNYFDGPSLGRVSGELGDILKKLNEYAPKAQAIQTSVKNLRSDSNNYPKTNETVVQEPKKDPEIQKTEVVETKEPVIVANQKDIKDVKSNKDELQIKRLERKAKVTGTAKDLFKEQIKQEEEVLTEEEKRDKEYTEQVRKGLVQVFQWEHFKKPKNLEKLLLTYPIPRVRSAAALALGRLKAGRGALQTAIDKDGYQVRPAAYKALADIGDKKSLSYFISGTKAEDPEVIAASFEGLGKTKDPAGRELILTQGLNSEYVIIVAASLRGLAYNRIPADVEVMEKFLKSSEDEEIKEAAIEALSIHGSKEGLRILETNVKEQPALALKILDEIGKNPSLSATFSLIRLNESLEDEKLTKRIGEHLLRKKAFGRYAVIQIEDDFLRSEANERSKAVSYIKQNEIGLVIGESKKEFAVRMGENIVTDKYINVKMESTLPGSGNAYVSGWIFYPKLEIIEVKKLGGPDEGKYSNINKGKHQNLFNPSETEKRKSKKEESN</sequence>
<comment type="caution">
    <text evidence="3">The sequence shown here is derived from an EMBL/GenBank/DDBJ whole genome shotgun (WGS) entry which is preliminary data.</text>
</comment>
<protein>
    <submittedName>
        <fullName evidence="3">HEAT repeat domain-containing protein</fullName>
    </submittedName>
</protein>
<gene>
    <name evidence="3" type="ORF">EHS15_03945</name>
</gene>
<feature type="region of interest" description="Disordered" evidence="2">
    <location>
        <begin position="583"/>
        <end position="613"/>
    </location>
</feature>
<dbReference type="AlphaFoldDB" id="A0A4R9M2Z8"/>
<feature type="coiled-coil region" evidence="1">
    <location>
        <begin position="195"/>
        <end position="255"/>
    </location>
</feature>
<evidence type="ECO:0000313" key="3">
    <source>
        <dbReference type="EMBL" id="TGN20502.1"/>
    </source>
</evidence>
<feature type="compositionally biased region" description="Basic and acidic residues" evidence="2">
    <location>
        <begin position="601"/>
        <end position="613"/>
    </location>
</feature>
<organism evidence="3 4">
    <name type="scientific">Leptospira idonii</name>
    <dbReference type="NCBI Taxonomy" id="1193500"/>
    <lineage>
        <taxon>Bacteria</taxon>
        <taxon>Pseudomonadati</taxon>
        <taxon>Spirochaetota</taxon>
        <taxon>Spirochaetia</taxon>
        <taxon>Leptospirales</taxon>
        <taxon>Leptospiraceae</taxon>
        <taxon>Leptospira</taxon>
    </lineage>
</organism>
<dbReference type="InterPro" id="IPR016024">
    <property type="entry name" value="ARM-type_fold"/>
</dbReference>
<evidence type="ECO:0000256" key="2">
    <source>
        <dbReference type="SAM" id="MobiDB-lite"/>
    </source>
</evidence>
<dbReference type="InterPro" id="IPR011989">
    <property type="entry name" value="ARM-like"/>
</dbReference>
<keyword evidence="1" id="KW-0175">Coiled coil</keyword>
<reference evidence="3" key="1">
    <citation type="journal article" date="2019" name="PLoS Negl. Trop. Dis.">
        <title>Revisiting the worldwide diversity of Leptospira species in the environment.</title>
        <authorList>
            <person name="Vincent A.T."/>
            <person name="Schiettekatte O."/>
            <person name="Bourhy P."/>
            <person name="Veyrier F.J."/>
            <person name="Picardeau M."/>
        </authorList>
    </citation>
    <scope>NUCLEOTIDE SEQUENCE [LARGE SCALE GENOMIC DNA]</scope>
    <source>
        <strain evidence="3">201300427</strain>
    </source>
</reference>
<keyword evidence="4" id="KW-1185">Reference proteome</keyword>
<proteinExistence type="predicted"/>
<evidence type="ECO:0000256" key="1">
    <source>
        <dbReference type="SAM" id="Coils"/>
    </source>
</evidence>
<dbReference type="Gene3D" id="1.25.10.10">
    <property type="entry name" value="Leucine-rich Repeat Variant"/>
    <property type="match status" value="1"/>
</dbReference>
<evidence type="ECO:0000313" key="4">
    <source>
        <dbReference type="Proteomes" id="UP000298058"/>
    </source>
</evidence>
<accession>A0A4R9M2Z8</accession>
<dbReference type="EMBL" id="RQHW01000013">
    <property type="protein sequence ID" value="TGN20502.1"/>
    <property type="molecule type" value="Genomic_DNA"/>
</dbReference>
<dbReference type="SUPFAM" id="SSF48371">
    <property type="entry name" value="ARM repeat"/>
    <property type="match status" value="1"/>
</dbReference>
<name>A0A4R9M2Z8_9LEPT</name>